<dbReference type="PROSITE" id="PS50112">
    <property type="entry name" value="PAS"/>
    <property type="match status" value="1"/>
</dbReference>
<dbReference type="InterPro" id="IPR013656">
    <property type="entry name" value="PAS_4"/>
</dbReference>
<proteinExistence type="predicted"/>
<feature type="domain" description="PAS" evidence="3">
    <location>
        <begin position="177"/>
        <end position="221"/>
    </location>
</feature>
<dbReference type="PANTHER" id="PTHR43156">
    <property type="entry name" value="STAGE II SPORULATION PROTEIN E-RELATED"/>
    <property type="match status" value="1"/>
</dbReference>
<dbReference type="EMBL" id="LNSV01000021">
    <property type="protein sequence ID" value="KUH38812.1"/>
    <property type="molecule type" value="Genomic_DNA"/>
</dbReference>
<dbReference type="Proteomes" id="UP000054011">
    <property type="component" value="Unassembled WGS sequence"/>
</dbReference>
<name>A0A124ECV6_9ACTN</name>
<protein>
    <submittedName>
        <fullName evidence="4">Phosphatase</fullName>
    </submittedName>
</protein>
<feature type="compositionally biased region" description="Pro residues" evidence="2">
    <location>
        <begin position="283"/>
        <end position="294"/>
    </location>
</feature>
<evidence type="ECO:0000259" key="3">
    <source>
        <dbReference type="PROSITE" id="PS50112"/>
    </source>
</evidence>
<dbReference type="RefSeq" id="WP_058942009.1">
    <property type="nucleotide sequence ID" value="NZ_LNSV01000021.1"/>
</dbReference>
<dbReference type="InterPro" id="IPR001932">
    <property type="entry name" value="PPM-type_phosphatase-like_dom"/>
</dbReference>
<dbReference type="Pfam" id="PF13185">
    <property type="entry name" value="GAF_2"/>
    <property type="match status" value="1"/>
</dbReference>
<keyword evidence="1" id="KW-0378">Hydrolase</keyword>
<dbReference type="SUPFAM" id="SSF81606">
    <property type="entry name" value="PP2C-like"/>
    <property type="match status" value="1"/>
</dbReference>
<accession>A0A124ECV6</accession>
<dbReference type="CDD" id="cd00130">
    <property type="entry name" value="PAS"/>
    <property type="match status" value="1"/>
</dbReference>
<gene>
    <name evidence="4" type="ORF">ATE80_10920</name>
</gene>
<dbReference type="Gene3D" id="3.60.40.10">
    <property type="entry name" value="PPM-type phosphatase domain"/>
    <property type="match status" value="1"/>
</dbReference>
<dbReference type="InterPro" id="IPR003018">
    <property type="entry name" value="GAF"/>
</dbReference>
<dbReference type="SMART" id="SM00065">
    <property type="entry name" value="GAF"/>
    <property type="match status" value="1"/>
</dbReference>
<evidence type="ECO:0000256" key="2">
    <source>
        <dbReference type="SAM" id="MobiDB-lite"/>
    </source>
</evidence>
<dbReference type="STRING" id="936756.ATE80_10920"/>
<evidence type="ECO:0000313" key="5">
    <source>
        <dbReference type="Proteomes" id="UP000054011"/>
    </source>
</evidence>
<dbReference type="SMART" id="SM00331">
    <property type="entry name" value="PP2C_SIG"/>
    <property type="match status" value="1"/>
</dbReference>
<dbReference type="Pfam" id="PF08448">
    <property type="entry name" value="PAS_4"/>
    <property type="match status" value="1"/>
</dbReference>
<feature type="region of interest" description="Disordered" evidence="2">
    <location>
        <begin position="276"/>
        <end position="336"/>
    </location>
</feature>
<sequence length="743" mass="77752">MTPRGEESVGTGRLDTALADTVRRTGASAGGVYLLDEPAQALHLAVMCGVPAEVALPWSRMAVAAPFPVTDAVREDRLVWVASQDDMARAYPRAAAGLPYRFALAAAPLPGRARCWGALLLLWPASHPEAATRREQGHITAAARRIAHTLDQAPVPAAAPTRPRLIPVTADRAADPSHHAAADYVERLPEGAVALDLEGRITFLDSTAAALLGREADRLRGTRPWQSLPWLDAPLAEDHYRTAVISRDPVAFTTLRPPDTYLRFELHPDASGISVRITRATPPDGPGPAPPGPAPAGGYAPAPTAPGTTPPAPSTPAPAGTATPAPPGAVPAGAGAPGAAQVGRLYQLLHLAAALTETVAVRDVVDLVAQQILPAFDADGLVLSAADAGRLRITGHHGYDPQVIDRLDGLPLDTDLTPAGDVLATGVPSFFADPAEMARGYPRAPKISGKQAWAFLPLVISGRPVGCCILSYDHPRPFTADERAVLTSLAGLIAQALDRARLYDAVHDLAHGLQQALLPRSLPTVAGLRIAARYLPASHGMNVGGDFYDVIRIDPTTVAAVIGDVQGHNVAAAALMGQVRTAIHATAGAAPDQVLARTNRVLADLETDLLVSCLYMHIDLARGRAVLAGAGHPPPLLHQPGRPPGPLPLDPAPLLGVDVDLSFAVTDLLLTPGTTLALYTDGLIEVPGADPDRITADLARYLAAHASQDPGLVVDGLIRHAWRSGRYTDDIAMLLLRAEPQTS</sequence>
<dbReference type="AlphaFoldDB" id="A0A124ECV6"/>
<dbReference type="PANTHER" id="PTHR43156:SF2">
    <property type="entry name" value="STAGE II SPORULATION PROTEIN E"/>
    <property type="match status" value="1"/>
</dbReference>
<dbReference type="GO" id="GO:0016791">
    <property type="term" value="F:phosphatase activity"/>
    <property type="evidence" value="ECO:0007669"/>
    <property type="project" value="TreeGrafter"/>
</dbReference>
<dbReference type="InterPro" id="IPR035965">
    <property type="entry name" value="PAS-like_dom_sf"/>
</dbReference>
<dbReference type="Pfam" id="PF07228">
    <property type="entry name" value="SpoIIE"/>
    <property type="match status" value="1"/>
</dbReference>
<dbReference type="InterPro" id="IPR000014">
    <property type="entry name" value="PAS"/>
</dbReference>
<feature type="compositionally biased region" description="Low complexity" evidence="2">
    <location>
        <begin position="296"/>
        <end position="307"/>
    </location>
</feature>
<organism evidence="4 5">
    <name type="scientific">Streptomyces kanasensis</name>
    <dbReference type="NCBI Taxonomy" id="936756"/>
    <lineage>
        <taxon>Bacteria</taxon>
        <taxon>Bacillati</taxon>
        <taxon>Actinomycetota</taxon>
        <taxon>Actinomycetes</taxon>
        <taxon>Kitasatosporales</taxon>
        <taxon>Streptomycetaceae</taxon>
        <taxon>Streptomyces</taxon>
    </lineage>
</organism>
<evidence type="ECO:0000313" key="4">
    <source>
        <dbReference type="EMBL" id="KUH38812.1"/>
    </source>
</evidence>
<dbReference type="SUPFAM" id="SSF55785">
    <property type="entry name" value="PYP-like sensor domain (PAS domain)"/>
    <property type="match status" value="1"/>
</dbReference>
<reference evidence="4 5" key="1">
    <citation type="submission" date="2015-11" db="EMBL/GenBank/DDBJ databases">
        <title>Genome-wide analysis reveals the secondary metabolome in Streptomyces kanasensis ZX01.</title>
        <authorList>
            <person name="Zhang G."/>
            <person name="Han L."/>
            <person name="Feng J."/>
            <person name="Zhang X."/>
        </authorList>
    </citation>
    <scope>NUCLEOTIDE SEQUENCE [LARGE SCALE GENOMIC DNA]</scope>
    <source>
        <strain evidence="4 5">ZX01</strain>
    </source>
</reference>
<dbReference type="InterPro" id="IPR036457">
    <property type="entry name" value="PPM-type-like_dom_sf"/>
</dbReference>
<comment type="caution">
    <text evidence="4">The sequence shown here is derived from an EMBL/GenBank/DDBJ whole genome shotgun (WGS) entry which is preliminary data.</text>
</comment>
<dbReference type="SUPFAM" id="SSF55781">
    <property type="entry name" value="GAF domain-like"/>
    <property type="match status" value="2"/>
</dbReference>
<dbReference type="SMART" id="SM00091">
    <property type="entry name" value="PAS"/>
    <property type="match status" value="1"/>
</dbReference>
<dbReference type="Gene3D" id="3.30.450.40">
    <property type="match status" value="2"/>
</dbReference>
<keyword evidence="5" id="KW-1185">Reference proteome</keyword>
<dbReference type="Gene3D" id="3.30.450.20">
    <property type="entry name" value="PAS domain"/>
    <property type="match status" value="1"/>
</dbReference>
<dbReference type="InterPro" id="IPR029016">
    <property type="entry name" value="GAF-like_dom_sf"/>
</dbReference>
<evidence type="ECO:0000256" key="1">
    <source>
        <dbReference type="ARBA" id="ARBA00022801"/>
    </source>
</evidence>
<dbReference type="InterPro" id="IPR052016">
    <property type="entry name" value="Bact_Sigma-Reg"/>
</dbReference>